<dbReference type="Proteomes" id="UP000188320">
    <property type="component" value="Unassembled WGS sequence"/>
</dbReference>
<dbReference type="EMBL" id="LSSK01000070">
    <property type="protein sequence ID" value="OMH85614.1"/>
    <property type="molecule type" value="Genomic_DNA"/>
</dbReference>
<dbReference type="Gene3D" id="3.30.70.3490">
    <property type="match status" value="1"/>
</dbReference>
<reference evidence="5" key="1">
    <citation type="submission" date="2017-01" db="EMBL/GenBank/DDBJ databases">
        <authorList>
            <person name="Wang Y."/>
            <person name="White M."/>
            <person name="Kvist S."/>
            <person name="Moncalvo J.-M."/>
        </authorList>
    </citation>
    <scope>NUCLEOTIDE SEQUENCE [LARGE SCALE GENOMIC DNA]</scope>
    <source>
        <strain evidence="5">COL-18-3</strain>
    </source>
</reference>
<comment type="caution">
    <text evidence="4">The sequence shown here is derived from an EMBL/GenBank/DDBJ whole genome shotgun (WGS) entry which is preliminary data.</text>
</comment>
<reference evidence="4" key="2">
    <citation type="submission" date="2017-01" db="EMBL/GenBank/DDBJ databases">
        <authorList>
            <person name="Mah S.A."/>
            <person name="Swanson W.J."/>
            <person name="Moy G.W."/>
            <person name="Vacquier V.D."/>
        </authorList>
    </citation>
    <scope>NUCLEOTIDE SEQUENCE [LARGE SCALE GENOMIC DNA]</scope>
    <source>
        <strain evidence="4">COL-18-3</strain>
    </source>
</reference>
<dbReference type="Gene3D" id="1.10.287.2720">
    <property type="match status" value="1"/>
</dbReference>
<protein>
    <submittedName>
        <fullName evidence="4">Oxysterol-binding protein-like protein</fullName>
    </submittedName>
</protein>
<proteinExistence type="inferred from homology"/>
<dbReference type="PANTHER" id="PTHR10972:SF102">
    <property type="entry name" value="OXYSTEROL-BINDING PROTEIN"/>
    <property type="match status" value="1"/>
</dbReference>
<dbReference type="GO" id="GO:0005829">
    <property type="term" value="C:cytosol"/>
    <property type="evidence" value="ECO:0007669"/>
    <property type="project" value="TreeGrafter"/>
</dbReference>
<organism evidence="4 5">
    <name type="scientific">Zancudomyces culisetae</name>
    <name type="common">Gut fungus</name>
    <name type="synonym">Smittium culisetae</name>
    <dbReference type="NCBI Taxonomy" id="1213189"/>
    <lineage>
        <taxon>Eukaryota</taxon>
        <taxon>Fungi</taxon>
        <taxon>Fungi incertae sedis</taxon>
        <taxon>Zoopagomycota</taxon>
        <taxon>Kickxellomycotina</taxon>
        <taxon>Harpellomycetes</taxon>
        <taxon>Harpellales</taxon>
        <taxon>Legeriomycetaceae</taxon>
        <taxon>Zancudomyces</taxon>
    </lineage>
</organism>
<dbReference type="Pfam" id="PF01237">
    <property type="entry name" value="Oxysterol_BP"/>
    <property type="match status" value="1"/>
</dbReference>
<gene>
    <name evidence="3" type="ORF">AX774_g3177</name>
    <name evidence="4" type="ORF">AX774_g848</name>
</gene>
<sequence>MTKAAHRFDNRDNEEELGEESRSIIVSILTQVGTSMDLSKVTLPTFVLEPRSFTERITDFMSHPDVMLAANRTEDPVQRFLIAVKSYMSGWHIHPRGVKKPYNPVLGEFFRGSYEVEKDTKAYFISEQVSHHPPMTAFYYTCPQEGIHIHGDLRPKSRFYGNSVGVVLNGLTKVYLEKWDERYELSYPNMYARGIFFGKMILEIGGKSYFKCEKSDLIFEVDFKVKGLLGGKHNKIAGKIKRISTNKVLYEVTGDWQHVMHYTPVEGKQKAAPEVLFDSKAEHRTPLIVNPIEMQEENESRRKWDQVSIAIKNDDLTSATREKSKIEDKQRHEVKIAKEKGIKFKPKFFCLGKDGRFGPLFDMYK</sequence>
<accession>A0A1R1PXD8</accession>
<evidence type="ECO:0000313" key="5">
    <source>
        <dbReference type="Proteomes" id="UP000188320"/>
    </source>
</evidence>
<evidence type="ECO:0000313" key="4">
    <source>
        <dbReference type="EMBL" id="OMH85614.1"/>
    </source>
</evidence>
<comment type="similarity">
    <text evidence="1 2">Belongs to the OSBP family.</text>
</comment>
<dbReference type="Gene3D" id="2.40.160.120">
    <property type="match status" value="1"/>
</dbReference>
<dbReference type="PROSITE" id="PS01013">
    <property type="entry name" value="OSBP"/>
    <property type="match status" value="1"/>
</dbReference>
<dbReference type="EMBL" id="LSSK01000445">
    <property type="protein sequence ID" value="OMH83318.1"/>
    <property type="molecule type" value="Genomic_DNA"/>
</dbReference>
<keyword evidence="5" id="KW-1185">Reference proteome</keyword>
<dbReference type="InterPro" id="IPR000648">
    <property type="entry name" value="Oxysterol-bd"/>
</dbReference>
<evidence type="ECO:0000256" key="1">
    <source>
        <dbReference type="ARBA" id="ARBA00008842"/>
    </source>
</evidence>
<dbReference type="GO" id="GO:0032934">
    <property type="term" value="F:sterol binding"/>
    <property type="evidence" value="ECO:0007669"/>
    <property type="project" value="TreeGrafter"/>
</dbReference>
<dbReference type="AlphaFoldDB" id="A0A1R1PXD8"/>
<dbReference type="InterPro" id="IPR037239">
    <property type="entry name" value="OSBP_sf"/>
</dbReference>
<evidence type="ECO:0000313" key="3">
    <source>
        <dbReference type="EMBL" id="OMH83318.1"/>
    </source>
</evidence>
<name>A0A1R1PXD8_ZANCU</name>
<dbReference type="OrthoDB" id="14833at2759"/>
<dbReference type="PANTHER" id="PTHR10972">
    <property type="entry name" value="OXYSTEROL-BINDING PROTEIN-RELATED"/>
    <property type="match status" value="1"/>
</dbReference>
<dbReference type="GO" id="GO:0016020">
    <property type="term" value="C:membrane"/>
    <property type="evidence" value="ECO:0007669"/>
    <property type="project" value="TreeGrafter"/>
</dbReference>
<dbReference type="InterPro" id="IPR018494">
    <property type="entry name" value="Oxysterol-bd_CS"/>
</dbReference>
<evidence type="ECO:0000256" key="2">
    <source>
        <dbReference type="RuleBase" id="RU003844"/>
    </source>
</evidence>
<dbReference type="SUPFAM" id="SSF144000">
    <property type="entry name" value="Oxysterol-binding protein-like"/>
    <property type="match status" value="1"/>
</dbReference>
<dbReference type="FunFam" id="1.10.287.2720:FF:000001">
    <property type="entry name" value="Oxysterol-binding OBPalpha"/>
    <property type="match status" value="1"/>
</dbReference>